<sequence>MTRRTEPASSCSTDSLNRCNGGGDATDTSTPTLFTAAGLPIRSVTGLVGVTCSSVTRPLKRNHSSFSGTPH</sequence>
<evidence type="ECO:0000313" key="2">
    <source>
        <dbReference type="EMBL" id="KAF9501059.1"/>
    </source>
</evidence>
<name>A0A9P6AAU7_PLEER</name>
<gene>
    <name evidence="2" type="ORF">BDN71DRAFT_1439301</name>
</gene>
<dbReference type="CDD" id="cd23507">
    <property type="entry name" value="hydrophobin_I"/>
    <property type="match status" value="1"/>
</dbReference>
<evidence type="ECO:0000256" key="1">
    <source>
        <dbReference type="SAM" id="MobiDB-lite"/>
    </source>
</evidence>
<dbReference type="AlphaFoldDB" id="A0A9P6AAU7"/>
<evidence type="ECO:0000313" key="3">
    <source>
        <dbReference type="Proteomes" id="UP000807025"/>
    </source>
</evidence>
<feature type="compositionally biased region" description="Polar residues" evidence="1">
    <location>
        <begin position="7"/>
        <end position="18"/>
    </location>
</feature>
<dbReference type="OrthoDB" id="4225815at2759"/>
<reference evidence="2" key="1">
    <citation type="submission" date="2020-11" db="EMBL/GenBank/DDBJ databases">
        <authorList>
            <consortium name="DOE Joint Genome Institute"/>
            <person name="Ahrendt S."/>
            <person name="Riley R."/>
            <person name="Andreopoulos W."/>
            <person name="Labutti K."/>
            <person name="Pangilinan J."/>
            <person name="Ruiz-Duenas F.J."/>
            <person name="Barrasa J.M."/>
            <person name="Sanchez-Garcia M."/>
            <person name="Camarero S."/>
            <person name="Miyauchi S."/>
            <person name="Serrano A."/>
            <person name="Linde D."/>
            <person name="Babiker R."/>
            <person name="Drula E."/>
            <person name="Ayuso-Fernandez I."/>
            <person name="Pacheco R."/>
            <person name="Padilla G."/>
            <person name="Ferreira P."/>
            <person name="Barriuso J."/>
            <person name="Kellner H."/>
            <person name="Castanera R."/>
            <person name="Alfaro M."/>
            <person name="Ramirez L."/>
            <person name="Pisabarro A.G."/>
            <person name="Kuo A."/>
            <person name="Tritt A."/>
            <person name="Lipzen A."/>
            <person name="He G."/>
            <person name="Yan M."/>
            <person name="Ng V."/>
            <person name="Cullen D."/>
            <person name="Martin F."/>
            <person name="Rosso M.-N."/>
            <person name="Henrissat B."/>
            <person name="Hibbett D."/>
            <person name="Martinez A.T."/>
            <person name="Grigoriev I.V."/>
        </authorList>
    </citation>
    <scope>NUCLEOTIDE SEQUENCE</scope>
    <source>
        <strain evidence="2">ATCC 90797</strain>
    </source>
</reference>
<proteinExistence type="predicted"/>
<feature type="region of interest" description="Disordered" evidence="1">
    <location>
        <begin position="1"/>
        <end position="31"/>
    </location>
</feature>
<keyword evidence="3" id="KW-1185">Reference proteome</keyword>
<dbReference type="Proteomes" id="UP000807025">
    <property type="component" value="Unassembled WGS sequence"/>
</dbReference>
<accession>A0A9P6AAU7</accession>
<protein>
    <submittedName>
        <fullName evidence="2">Uncharacterized protein</fullName>
    </submittedName>
</protein>
<dbReference type="EMBL" id="MU154524">
    <property type="protein sequence ID" value="KAF9501059.1"/>
    <property type="molecule type" value="Genomic_DNA"/>
</dbReference>
<comment type="caution">
    <text evidence="2">The sequence shown here is derived from an EMBL/GenBank/DDBJ whole genome shotgun (WGS) entry which is preliminary data.</text>
</comment>
<organism evidence="2 3">
    <name type="scientific">Pleurotus eryngii</name>
    <name type="common">Boletus of the steppes</name>
    <dbReference type="NCBI Taxonomy" id="5323"/>
    <lineage>
        <taxon>Eukaryota</taxon>
        <taxon>Fungi</taxon>
        <taxon>Dikarya</taxon>
        <taxon>Basidiomycota</taxon>
        <taxon>Agaricomycotina</taxon>
        <taxon>Agaricomycetes</taxon>
        <taxon>Agaricomycetidae</taxon>
        <taxon>Agaricales</taxon>
        <taxon>Pleurotineae</taxon>
        <taxon>Pleurotaceae</taxon>
        <taxon>Pleurotus</taxon>
    </lineage>
</organism>